<keyword evidence="9" id="KW-0325">Glycoprotein</keyword>
<dbReference type="GO" id="GO:0016020">
    <property type="term" value="C:membrane"/>
    <property type="evidence" value="ECO:0007669"/>
    <property type="project" value="UniProtKB-SubCell"/>
</dbReference>
<evidence type="ECO:0000256" key="9">
    <source>
        <dbReference type="ARBA" id="ARBA00023180"/>
    </source>
</evidence>
<keyword evidence="6" id="KW-0040">ANK repeat</keyword>
<dbReference type="Proteomes" id="UP000009022">
    <property type="component" value="Unassembled WGS sequence"/>
</dbReference>
<accession>B3RWM1</accession>
<keyword evidence="14" id="KW-1185">Reference proteome</keyword>
<dbReference type="OrthoDB" id="1661883at2759"/>
<feature type="domain" description="Ion transport" evidence="12">
    <location>
        <begin position="25"/>
        <end position="156"/>
    </location>
</feature>
<evidence type="ECO:0000256" key="1">
    <source>
        <dbReference type="ARBA" id="ARBA00004141"/>
    </source>
</evidence>
<comment type="subcellular location">
    <subcellularLocation>
        <location evidence="1">Membrane</location>
        <topology evidence="1">Multi-pass membrane protein</topology>
    </subcellularLocation>
</comment>
<evidence type="ECO:0000256" key="5">
    <source>
        <dbReference type="ARBA" id="ARBA00022989"/>
    </source>
</evidence>
<feature type="transmembrane region" description="Helical" evidence="11">
    <location>
        <begin position="16"/>
        <end position="34"/>
    </location>
</feature>
<dbReference type="EMBL" id="DS985245">
    <property type="protein sequence ID" value="EDV24720.1"/>
    <property type="molecule type" value="Genomic_DNA"/>
</dbReference>
<name>B3RWM1_TRIAD</name>
<evidence type="ECO:0000256" key="8">
    <source>
        <dbReference type="ARBA" id="ARBA00023136"/>
    </source>
</evidence>
<protein>
    <recommendedName>
        <fullName evidence="12">Ion transport domain-containing protein</fullName>
    </recommendedName>
</protein>
<gene>
    <name evidence="13" type="ORF">TRIADDRAFT_56806</name>
</gene>
<evidence type="ECO:0000313" key="13">
    <source>
        <dbReference type="EMBL" id="EDV24720.1"/>
    </source>
</evidence>
<dbReference type="HOGENOM" id="CLU_957554_0_0_1"/>
<evidence type="ECO:0000256" key="3">
    <source>
        <dbReference type="ARBA" id="ARBA00022692"/>
    </source>
</evidence>
<dbReference type="GO" id="GO:0005216">
    <property type="term" value="F:monoatomic ion channel activity"/>
    <property type="evidence" value="ECO:0007669"/>
    <property type="project" value="InterPro"/>
</dbReference>
<evidence type="ECO:0000256" key="10">
    <source>
        <dbReference type="ARBA" id="ARBA00023303"/>
    </source>
</evidence>
<evidence type="ECO:0000313" key="14">
    <source>
        <dbReference type="Proteomes" id="UP000009022"/>
    </source>
</evidence>
<dbReference type="PANTHER" id="PTHR47143:SF1">
    <property type="entry name" value="ION_TRANS DOMAIN-CONTAINING PROTEIN"/>
    <property type="match status" value="1"/>
</dbReference>
<dbReference type="Pfam" id="PF00520">
    <property type="entry name" value="Ion_trans"/>
    <property type="match status" value="1"/>
</dbReference>
<sequence length="291" mass="33114">MALSISLPFEREVTNLTVQIGAMCIFLAIVNFLAQLKRAFGIGLYLTMFITIMKTIIRASLVIILFLLAFAIAFYMVLRQIPEFSEMGYSIVRVITMMIGDIGFAETFQQLYFSGQLQNSGLALTLIVLFVVVMNIAFANLLVGLAVGDIHEVMQNADISLIEMDLSLITDTTTCLLPPRLRSMGYRSSYVVRLNKQTSFYDKLKWNELTAGVKLIPSVEVLVPDKRESHDVYNQIKQQELLIKAILDRLDDFRSDVFQRFATNKEDIINVKKEVLESVKERVKKDDDYLL</sequence>
<evidence type="ECO:0000256" key="4">
    <source>
        <dbReference type="ARBA" id="ARBA00022737"/>
    </source>
</evidence>
<organism evidence="13 14">
    <name type="scientific">Trichoplax adhaerens</name>
    <name type="common">Trichoplax reptans</name>
    <dbReference type="NCBI Taxonomy" id="10228"/>
    <lineage>
        <taxon>Eukaryota</taxon>
        <taxon>Metazoa</taxon>
        <taxon>Placozoa</taxon>
        <taxon>Uniplacotomia</taxon>
        <taxon>Trichoplacea</taxon>
        <taxon>Trichoplacidae</taxon>
        <taxon>Trichoplax</taxon>
    </lineage>
</organism>
<keyword evidence="3 11" id="KW-0812">Transmembrane</keyword>
<dbReference type="PANTHER" id="PTHR47143">
    <property type="entry name" value="TRANSIENT RECEPTOR POTENTIAL CATION CHANNEL PROTEIN PAINLESS"/>
    <property type="match status" value="1"/>
</dbReference>
<dbReference type="AlphaFoldDB" id="B3RWM1"/>
<dbReference type="InterPro" id="IPR005821">
    <property type="entry name" value="Ion_trans_dom"/>
</dbReference>
<dbReference type="PhylomeDB" id="B3RWM1"/>
<keyword evidence="4" id="KW-0677">Repeat</keyword>
<dbReference type="KEGG" id="tad:TRIADDRAFT_56806"/>
<dbReference type="InterPro" id="IPR052076">
    <property type="entry name" value="TRP_cation_channel"/>
</dbReference>
<evidence type="ECO:0000256" key="7">
    <source>
        <dbReference type="ARBA" id="ARBA00023065"/>
    </source>
</evidence>
<feature type="transmembrane region" description="Helical" evidence="11">
    <location>
        <begin position="120"/>
        <end position="147"/>
    </location>
</feature>
<keyword evidence="5 11" id="KW-1133">Transmembrane helix</keyword>
<evidence type="ECO:0000256" key="6">
    <source>
        <dbReference type="ARBA" id="ARBA00023043"/>
    </source>
</evidence>
<dbReference type="eggNOG" id="KOG0510">
    <property type="taxonomic scope" value="Eukaryota"/>
</dbReference>
<dbReference type="RefSeq" id="XP_002112610.1">
    <property type="nucleotide sequence ID" value="XM_002112574.1"/>
</dbReference>
<dbReference type="CTD" id="6753823"/>
<evidence type="ECO:0000256" key="2">
    <source>
        <dbReference type="ARBA" id="ARBA00022448"/>
    </source>
</evidence>
<reference evidence="13 14" key="1">
    <citation type="journal article" date="2008" name="Nature">
        <title>The Trichoplax genome and the nature of placozoans.</title>
        <authorList>
            <person name="Srivastava M."/>
            <person name="Begovic E."/>
            <person name="Chapman J."/>
            <person name="Putnam N.H."/>
            <person name="Hellsten U."/>
            <person name="Kawashima T."/>
            <person name="Kuo A."/>
            <person name="Mitros T."/>
            <person name="Salamov A."/>
            <person name="Carpenter M.L."/>
            <person name="Signorovitch A.Y."/>
            <person name="Moreno M.A."/>
            <person name="Kamm K."/>
            <person name="Grimwood J."/>
            <person name="Schmutz J."/>
            <person name="Shapiro H."/>
            <person name="Grigoriev I.V."/>
            <person name="Buss L.W."/>
            <person name="Schierwater B."/>
            <person name="Dellaporta S.L."/>
            <person name="Rokhsar D.S."/>
        </authorList>
    </citation>
    <scope>NUCLEOTIDE SEQUENCE [LARGE SCALE GENOMIC DNA]</scope>
    <source>
        <strain evidence="13 14">Grell-BS-1999</strain>
    </source>
</reference>
<proteinExistence type="predicted"/>
<keyword evidence="8 11" id="KW-0472">Membrane</keyword>
<keyword evidence="2" id="KW-0813">Transport</keyword>
<evidence type="ECO:0000259" key="12">
    <source>
        <dbReference type="Pfam" id="PF00520"/>
    </source>
</evidence>
<evidence type="ECO:0000256" key="11">
    <source>
        <dbReference type="SAM" id="Phobius"/>
    </source>
</evidence>
<dbReference type="GeneID" id="6753823"/>
<dbReference type="InParanoid" id="B3RWM1"/>
<keyword evidence="10" id="KW-0407">Ion channel</keyword>
<feature type="transmembrane region" description="Helical" evidence="11">
    <location>
        <begin position="55"/>
        <end position="78"/>
    </location>
</feature>
<keyword evidence="7" id="KW-0406">Ion transport</keyword>